<dbReference type="CDD" id="cd12148">
    <property type="entry name" value="fungal_TF_MHR"/>
    <property type="match status" value="1"/>
</dbReference>
<dbReference type="Proteomes" id="UP000481858">
    <property type="component" value="Unassembled WGS sequence"/>
</dbReference>
<evidence type="ECO:0000313" key="5">
    <source>
        <dbReference type="EMBL" id="KAF2965025.1"/>
    </source>
</evidence>
<dbReference type="InterPro" id="IPR007219">
    <property type="entry name" value="XnlR_reg_dom"/>
</dbReference>
<dbReference type="PROSITE" id="PS50181">
    <property type="entry name" value="FBOX"/>
    <property type="match status" value="1"/>
</dbReference>
<comment type="caution">
    <text evidence="5">The sequence shown here is derived from an EMBL/GenBank/DDBJ whole genome shotgun (WGS) entry which is preliminary data.</text>
</comment>
<feature type="region of interest" description="Disordered" evidence="2">
    <location>
        <begin position="638"/>
        <end position="676"/>
    </location>
</feature>
<dbReference type="InterPro" id="IPR001810">
    <property type="entry name" value="F-box_dom"/>
</dbReference>
<dbReference type="Pfam" id="PF25499">
    <property type="entry name" value="Beta-prop_pof12"/>
    <property type="match status" value="1"/>
</dbReference>
<keyword evidence="6" id="KW-1185">Reference proteome</keyword>
<name>A0A7C8INK2_9PEZI</name>
<dbReference type="GO" id="GO:0003677">
    <property type="term" value="F:DNA binding"/>
    <property type="evidence" value="ECO:0007669"/>
    <property type="project" value="InterPro"/>
</dbReference>
<keyword evidence="3" id="KW-0472">Membrane</keyword>
<proteinExistence type="predicted"/>
<keyword evidence="3" id="KW-0812">Transmembrane</keyword>
<dbReference type="SMART" id="SM00906">
    <property type="entry name" value="Fungal_trans"/>
    <property type="match status" value="1"/>
</dbReference>
<dbReference type="Pfam" id="PF12937">
    <property type="entry name" value="F-box-like"/>
    <property type="match status" value="1"/>
</dbReference>
<feature type="compositionally biased region" description="Polar residues" evidence="2">
    <location>
        <begin position="733"/>
        <end position="751"/>
    </location>
</feature>
<gene>
    <name evidence="5" type="ORF">GQX73_g8532</name>
</gene>
<keyword evidence="3" id="KW-1133">Transmembrane helix</keyword>
<protein>
    <recommendedName>
        <fullName evidence="4">F-box domain-containing protein</fullName>
    </recommendedName>
</protein>
<feature type="compositionally biased region" description="Low complexity" evidence="2">
    <location>
        <begin position="638"/>
        <end position="647"/>
    </location>
</feature>
<dbReference type="GO" id="GO:0003700">
    <property type="term" value="F:DNA-binding transcription factor activity"/>
    <property type="evidence" value="ECO:0007669"/>
    <property type="project" value="InterPro"/>
</dbReference>
<dbReference type="OrthoDB" id="103819at2759"/>
<feature type="domain" description="F-box" evidence="4">
    <location>
        <begin position="28"/>
        <end position="74"/>
    </location>
</feature>
<reference evidence="5 6" key="1">
    <citation type="submission" date="2019-12" db="EMBL/GenBank/DDBJ databases">
        <title>Draft genome sequence of the ascomycete Xylaria multiplex DSM 110363.</title>
        <authorList>
            <person name="Buettner E."/>
            <person name="Kellner H."/>
        </authorList>
    </citation>
    <scope>NUCLEOTIDE SEQUENCE [LARGE SCALE GENOMIC DNA]</scope>
    <source>
        <strain evidence="5 6">DSM 110363</strain>
    </source>
</reference>
<dbReference type="SUPFAM" id="SSF50998">
    <property type="entry name" value="Quinoprotein alcohol dehydrogenase-like"/>
    <property type="match status" value="1"/>
</dbReference>
<evidence type="ECO:0000259" key="4">
    <source>
        <dbReference type="PROSITE" id="PS50181"/>
    </source>
</evidence>
<dbReference type="Gene3D" id="2.130.10.10">
    <property type="entry name" value="YVTN repeat-like/Quinoprotein amine dehydrogenase"/>
    <property type="match status" value="1"/>
</dbReference>
<dbReference type="GO" id="GO:0008270">
    <property type="term" value="F:zinc ion binding"/>
    <property type="evidence" value="ECO:0007669"/>
    <property type="project" value="InterPro"/>
</dbReference>
<feature type="region of interest" description="Disordered" evidence="2">
    <location>
        <begin position="733"/>
        <end position="771"/>
    </location>
</feature>
<dbReference type="AlphaFoldDB" id="A0A7C8INK2"/>
<dbReference type="InParanoid" id="A0A7C8INK2"/>
<dbReference type="PANTHER" id="PTHR46910">
    <property type="entry name" value="TRANSCRIPTION FACTOR PDR1"/>
    <property type="match status" value="1"/>
</dbReference>
<dbReference type="InterPro" id="IPR036047">
    <property type="entry name" value="F-box-like_dom_sf"/>
</dbReference>
<evidence type="ECO:0000256" key="2">
    <source>
        <dbReference type="SAM" id="MobiDB-lite"/>
    </source>
</evidence>
<dbReference type="InterPro" id="IPR050987">
    <property type="entry name" value="AtrR-like"/>
</dbReference>
<evidence type="ECO:0000313" key="6">
    <source>
        <dbReference type="Proteomes" id="UP000481858"/>
    </source>
</evidence>
<dbReference type="Gene3D" id="1.20.1280.50">
    <property type="match status" value="1"/>
</dbReference>
<feature type="region of interest" description="Disordered" evidence="2">
    <location>
        <begin position="430"/>
        <end position="463"/>
    </location>
</feature>
<dbReference type="Pfam" id="PF04082">
    <property type="entry name" value="Fungal_trans"/>
    <property type="match status" value="1"/>
</dbReference>
<dbReference type="InterPro" id="IPR015943">
    <property type="entry name" value="WD40/YVTN_repeat-like_dom_sf"/>
</dbReference>
<dbReference type="GO" id="GO:0006351">
    <property type="term" value="P:DNA-templated transcription"/>
    <property type="evidence" value="ECO:0007669"/>
    <property type="project" value="InterPro"/>
</dbReference>
<dbReference type="EMBL" id="WUBL01000128">
    <property type="protein sequence ID" value="KAF2965025.1"/>
    <property type="molecule type" value="Genomic_DNA"/>
</dbReference>
<dbReference type="PANTHER" id="PTHR46910:SF5">
    <property type="entry name" value="ZN(II)2CYS6 TRANSCRIPTION FACTOR (EUROFUNG)"/>
    <property type="match status" value="1"/>
</dbReference>
<organism evidence="5 6">
    <name type="scientific">Xylaria multiplex</name>
    <dbReference type="NCBI Taxonomy" id="323545"/>
    <lineage>
        <taxon>Eukaryota</taxon>
        <taxon>Fungi</taxon>
        <taxon>Dikarya</taxon>
        <taxon>Ascomycota</taxon>
        <taxon>Pezizomycotina</taxon>
        <taxon>Sordariomycetes</taxon>
        <taxon>Xylariomycetidae</taxon>
        <taxon>Xylariales</taxon>
        <taxon>Xylariaceae</taxon>
        <taxon>Xylaria</taxon>
    </lineage>
</organism>
<dbReference type="InterPro" id="IPR011047">
    <property type="entry name" value="Quinoprotein_ADH-like_sf"/>
</dbReference>
<feature type="transmembrane region" description="Helical" evidence="3">
    <location>
        <begin position="1115"/>
        <end position="1136"/>
    </location>
</feature>
<evidence type="ECO:0000256" key="1">
    <source>
        <dbReference type="ARBA" id="ARBA00023242"/>
    </source>
</evidence>
<dbReference type="SUPFAM" id="SSF81383">
    <property type="entry name" value="F-box domain"/>
    <property type="match status" value="1"/>
</dbReference>
<sequence length="1277" mass="141496">MPEKRKRVSADDPPRSAILKRPRHTVAPDLLSSLSDELLVRVLLHLPLHDLLNLAPVSDRFYHLSGDSQIWKRLYYSRFVLPRALRLPGFRNGSAQDGKLRYSSRRTVWPDGRKRGWVDMYSAEGQSKETRNWKSQYKLRHNWAKGKCAVEELQLEDESGFLGNSDSPKVLVKVLEGIAVTADAATGLRAWDLKTKQLVAQTRLDGNDSCVLPSCMALDGQHLQQKSLDIALGFTDGGFGIWRFHLEQRRIIQGYRHKGSSNGETIGVAFLYPYLLTATKSILISLYTFDPVQPSNRLDYNEEVGVGIETSKELGSETVRELDTEECDEKNSPREELLAGVLGEKKETLKTKVCAPYLLTSLRSHTSRAPLALSLRQTTGSTVASIAYTFSTLRGWSLGIQELHIRPVKSRLGSRPDVTTTQLAYTLPINATSRHVPSPPSSPTRRQRSLTRPTEEHEQCGLDGPISLSYTHPYLLATLPDNTLILHLCTSGVSSLSISPGIRLWGHTSGISDAEVTARGKAVSVSCRGEEIRVWELEGRTNGRSIEVRPTTKATSEDAVSNDLAQENVTAQWDDRRNWVGERKIDQIEDRLAGIESLLQQLVSVQRTSGVDGLTPPNSISQQGPVYGTRTLRVLAAGADRSPSDASSSRRDGGIPASDKGGDGDNASTLFDPEDAETFEGNSSLAAHTAFASEFLADAVRKTTLGDGGNINPKFDAALNSLRQIIKMQNRSRQRSTAGVWQPAPSFTNPVPENECEDSEPPSRKHFPRTNLRDLPLPPMTLVREQLSQMRHGPVPVMLAILYTFIDYEHFADRCRQLYFATDSPPEGSFIIVNAGLTYIFFEASLTATDPAKKARYEECRAMSQNNLEIALAQLNMMMLATAENIEALLMGACFCIDESRASLAWILVSRAAHMCRTLGYHQIHTMKDDMPQTKADKSLLFWCTYMLDKALSLRLGRASVLQDYDISLPHVTPDAKAAYPGKEVMTLWIQHARVLGRIYERLYSPGALRQPEQLRTEQVNILAAEQQRLMASTVSLFREFENSPDGEGRMFALTLKSDEVSFLSSLSLTYRALPPNGPRSRAFADECIDAARASMRVHLEATAMMDQQSLKIVYIHWTILYAPFIPFIVIFCLVIETSDAEDLTRLRDFVRSLEPACEVSSSVRKLHQLCQVLYNVAELYVEAKAAEGVGSEFDAYLSQLGFMPIDVDGTAMMGVQTDLDSGGGGSGGSGGIQGVGEQMRAVAQTNQLEDWFSGKNYMMGLLEEDLSGINTMAWAS</sequence>
<dbReference type="SMART" id="SM00256">
    <property type="entry name" value="FBOX"/>
    <property type="match status" value="1"/>
</dbReference>
<keyword evidence="1" id="KW-0539">Nucleus</keyword>
<accession>A0A7C8INK2</accession>
<evidence type="ECO:0000256" key="3">
    <source>
        <dbReference type="SAM" id="Phobius"/>
    </source>
</evidence>